<dbReference type="PANTHER" id="PTHR15288:SF4">
    <property type="entry name" value="OS02G0777100 PROTEIN"/>
    <property type="match status" value="1"/>
</dbReference>
<proteinExistence type="predicted"/>
<evidence type="ECO:0000313" key="2">
    <source>
        <dbReference type="Proteomes" id="UP000631114"/>
    </source>
</evidence>
<comment type="caution">
    <text evidence="1">The sequence shown here is derived from an EMBL/GenBank/DDBJ whole genome shotgun (WGS) entry which is preliminary data.</text>
</comment>
<dbReference type="Proteomes" id="UP000631114">
    <property type="component" value="Unassembled WGS sequence"/>
</dbReference>
<dbReference type="OrthoDB" id="6019893at2759"/>
<protein>
    <submittedName>
        <fullName evidence="1">Uncharacterized protein</fullName>
    </submittedName>
</protein>
<gene>
    <name evidence="1" type="ORF">IFM89_015313</name>
</gene>
<dbReference type="InterPro" id="IPR051942">
    <property type="entry name" value="DENN_domain_containing_2"/>
</dbReference>
<reference evidence="1 2" key="1">
    <citation type="submission" date="2020-10" db="EMBL/GenBank/DDBJ databases">
        <title>The Coptis chinensis genome and diversification of protoberbering-type alkaloids.</title>
        <authorList>
            <person name="Wang B."/>
            <person name="Shu S."/>
            <person name="Song C."/>
            <person name="Liu Y."/>
        </authorList>
    </citation>
    <scope>NUCLEOTIDE SEQUENCE [LARGE SCALE GENOMIC DNA]</scope>
    <source>
        <strain evidence="1">HL-2020</strain>
        <tissue evidence="1">Leaf</tissue>
    </source>
</reference>
<dbReference type="AlphaFoldDB" id="A0A835INF8"/>
<feature type="non-terminal residue" evidence="1">
    <location>
        <position position="1"/>
    </location>
</feature>
<dbReference type="EMBL" id="JADFTS010000002">
    <property type="protein sequence ID" value="KAF9620916.1"/>
    <property type="molecule type" value="Genomic_DNA"/>
</dbReference>
<organism evidence="1 2">
    <name type="scientific">Coptis chinensis</name>
    <dbReference type="NCBI Taxonomy" id="261450"/>
    <lineage>
        <taxon>Eukaryota</taxon>
        <taxon>Viridiplantae</taxon>
        <taxon>Streptophyta</taxon>
        <taxon>Embryophyta</taxon>
        <taxon>Tracheophyta</taxon>
        <taxon>Spermatophyta</taxon>
        <taxon>Magnoliopsida</taxon>
        <taxon>Ranunculales</taxon>
        <taxon>Ranunculaceae</taxon>
        <taxon>Coptidoideae</taxon>
        <taxon>Coptis</taxon>
    </lineage>
</organism>
<name>A0A835INF8_9MAGN</name>
<keyword evidence="2" id="KW-1185">Reference proteome</keyword>
<dbReference type="PANTHER" id="PTHR15288">
    <property type="entry name" value="DENN DOMAIN-CONTAINING PROTEIN 2"/>
    <property type="match status" value="1"/>
</dbReference>
<dbReference type="InterPro" id="IPR043153">
    <property type="entry name" value="DENN_C"/>
</dbReference>
<sequence length="132" mass="15168">GILSASVLSVISLIRPYQWQSLLMPVWYLLLYDSCKKFLEQFVVIVLPNDMHDFLDAPVPYIVRFSNFLLFLKHLVCNMLPAESCIVSYFTLWICGVHFLCFNTLKATLLPILTVLSYADGSFSGTDNYRIF</sequence>
<dbReference type="Gene3D" id="3.40.50.11500">
    <property type="match status" value="1"/>
</dbReference>
<accession>A0A835INF8</accession>
<evidence type="ECO:0000313" key="1">
    <source>
        <dbReference type="EMBL" id="KAF9620916.1"/>
    </source>
</evidence>